<reference evidence="2" key="2">
    <citation type="submission" date="2012-06" db="EMBL/GenBank/DDBJ databases">
        <authorList>
            <person name="Yu Y."/>
            <person name="Currie J."/>
            <person name="Lomeli R."/>
            <person name="Angelova A."/>
            <person name="Collura K."/>
            <person name="Wissotski M."/>
            <person name="Campos D."/>
            <person name="Kudrna D."/>
            <person name="Golser W."/>
            <person name="Ashely E."/>
            <person name="Descour A."/>
            <person name="Fernandes J."/>
            <person name="Soderlund C."/>
            <person name="Walbot V."/>
        </authorList>
    </citation>
    <scope>NUCLEOTIDE SEQUENCE</scope>
    <source>
        <strain evidence="2">B73</strain>
    </source>
</reference>
<dbReference type="AlphaFoldDB" id="B7ZY04"/>
<protein>
    <submittedName>
        <fullName evidence="2">Uncharacterized protein</fullName>
    </submittedName>
</protein>
<evidence type="ECO:0000313" key="2">
    <source>
        <dbReference type="EMBL" id="ACL52803.1"/>
    </source>
</evidence>
<sequence length="140" mass="15650">MIRLLGKSKNRWKSKREIRTCLKGGGGGGLLAVEEVLILIVGKEGDQLELLGYLVQVGVLAGPVVAEPGGGGDEVPPLRREVLHLQQRRRDEERRVRVQRRRNRDGTHGSTSAPQASYLPDDYSRQIRTYIRSRTQGRPS</sequence>
<organism evidence="2">
    <name type="scientific">Zea mays</name>
    <name type="common">Maize</name>
    <dbReference type="NCBI Taxonomy" id="4577"/>
    <lineage>
        <taxon>Eukaryota</taxon>
        <taxon>Viridiplantae</taxon>
        <taxon>Streptophyta</taxon>
        <taxon>Embryophyta</taxon>
        <taxon>Tracheophyta</taxon>
        <taxon>Spermatophyta</taxon>
        <taxon>Magnoliopsida</taxon>
        <taxon>Liliopsida</taxon>
        <taxon>Poales</taxon>
        <taxon>Poaceae</taxon>
        <taxon>PACMAD clade</taxon>
        <taxon>Panicoideae</taxon>
        <taxon>Andropogonodae</taxon>
        <taxon>Andropogoneae</taxon>
        <taxon>Tripsacinae</taxon>
        <taxon>Zea</taxon>
    </lineage>
</organism>
<accession>B7ZY04</accession>
<feature type="compositionally biased region" description="Basic and acidic residues" evidence="1">
    <location>
        <begin position="76"/>
        <end position="96"/>
    </location>
</feature>
<feature type="region of interest" description="Disordered" evidence="1">
    <location>
        <begin position="66"/>
        <end position="123"/>
    </location>
</feature>
<dbReference type="EMBL" id="BT054196">
    <property type="protein sequence ID" value="ACL52803.1"/>
    <property type="molecule type" value="mRNA"/>
</dbReference>
<proteinExistence type="evidence at transcript level"/>
<name>B7ZY04_MAIZE</name>
<evidence type="ECO:0000256" key="1">
    <source>
        <dbReference type="SAM" id="MobiDB-lite"/>
    </source>
</evidence>
<reference evidence="2" key="1">
    <citation type="journal article" date="2009" name="PLoS Genet.">
        <title>Sequencing, mapping, and analysis of 27,455 maize full-length cDNAs.</title>
        <authorList>
            <person name="Soderlund C."/>
            <person name="Descour A."/>
            <person name="Kudrna D."/>
            <person name="Bomhoff M."/>
            <person name="Boyd L."/>
            <person name="Currie J."/>
            <person name="Angelova A."/>
            <person name="Collura K."/>
            <person name="Wissotski M."/>
            <person name="Ashley E."/>
            <person name="Morrow D."/>
            <person name="Fernandes J."/>
            <person name="Walbot V."/>
            <person name="Yu Y."/>
        </authorList>
    </citation>
    <scope>NUCLEOTIDE SEQUENCE</scope>
    <source>
        <strain evidence="2">B73</strain>
    </source>
</reference>